<keyword evidence="2" id="KW-1185">Reference proteome</keyword>
<reference evidence="1" key="1">
    <citation type="submission" date="2020-04" db="EMBL/GenBank/DDBJ databases">
        <title>Hybrid Assembly of Korean Phytophthora infestans isolates.</title>
        <authorList>
            <person name="Prokchorchik M."/>
            <person name="Lee Y."/>
            <person name="Seo J."/>
            <person name="Cho J.-H."/>
            <person name="Park Y.-E."/>
            <person name="Jang D.-C."/>
            <person name="Im J.-S."/>
            <person name="Choi J.-G."/>
            <person name="Park H.-J."/>
            <person name="Lee G.-B."/>
            <person name="Lee Y.-G."/>
            <person name="Hong S.-Y."/>
            <person name="Cho K."/>
            <person name="Sohn K.H."/>
        </authorList>
    </citation>
    <scope>NUCLEOTIDE SEQUENCE</scope>
    <source>
        <strain evidence="1">KR_1_A1</strain>
    </source>
</reference>
<dbReference type="EMBL" id="WSZM01000117">
    <property type="protein sequence ID" value="KAF4041582.1"/>
    <property type="molecule type" value="Genomic_DNA"/>
</dbReference>
<evidence type="ECO:0000313" key="1">
    <source>
        <dbReference type="EMBL" id="KAF4041582.1"/>
    </source>
</evidence>
<dbReference type="AlphaFoldDB" id="A0A833SVV8"/>
<comment type="caution">
    <text evidence="1">The sequence shown here is derived from an EMBL/GenBank/DDBJ whole genome shotgun (WGS) entry which is preliminary data.</text>
</comment>
<name>A0A833SVV8_PHYIN</name>
<sequence length="95" mass="11013">MQIDVLLLSGFSLPTFRFCVRYCSLIRSWAFIKVGWYRRGVLDIQPTHNYQLLLNSTYSEVPYRCVTASSRMGAHTLCDTINIAGFAWDINIPYR</sequence>
<gene>
    <name evidence="1" type="ORF">GN244_ATG06093</name>
</gene>
<accession>A0A833SVV8</accession>
<proteinExistence type="predicted"/>
<organism evidence="1 2">
    <name type="scientific">Phytophthora infestans</name>
    <name type="common">Potato late blight agent</name>
    <name type="synonym">Botrytis infestans</name>
    <dbReference type="NCBI Taxonomy" id="4787"/>
    <lineage>
        <taxon>Eukaryota</taxon>
        <taxon>Sar</taxon>
        <taxon>Stramenopiles</taxon>
        <taxon>Oomycota</taxon>
        <taxon>Peronosporomycetes</taxon>
        <taxon>Peronosporales</taxon>
        <taxon>Peronosporaceae</taxon>
        <taxon>Phytophthora</taxon>
    </lineage>
</organism>
<dbReference type="Proteomes" id="UP000602510">
    <property type="component" value="Unassembled WGS sequence"/>
</dbReference>
<evidence type="ECO:0000313" key="2">
    <source>
        <dbReference type="Proteomes" id="UP000602510"/>
    </source>
</evidence>
<protein>
    <submittedName>
        <fullName evidence="1">Uncharacterized protein</fullName>
    </submittedName>
</protein>